<dbReference type="SUPFAM" id="SSF53187">
    <property type="entry name" value="Zn-dependent exopeptidases"/>
    <property type="match status" value="1"/>
</dbReference>
<dbReference type="Proteomes" id="UP000485562">
    <property type="component" value="Unassembled WGS sequence"/>
</dbReference>
<dbReference type="InterPro" id="IPR017439">
    <property type="entry name" value="Amidohydrolase"/>
</dbReference>
<dbReference type="InterPro" id="IPR002933">
    <property type="entry name" value="Peptidase_M20"/>
</dbReference>
<feature type="binding site" evidence="2">
    <location>
        <position position="163"/>
    </location>
    <ligand>
        <name>Mn(2+)</name>
        <dbReference type="ChEBI" id="CHEBI:29035"/>
        <label>2</label>
    </ligand>
</feature>
<dbReference type="PANTHER" id="PTHR11014:SF63">
    <property type="entry name" value="METALLOPEPTIDASE, PUTATIVE (AFU_ORTHOLOGUE AFUA_6G09600)-RELATED"/>
    <property type="match status" value="1"/>
</dbReference>
<dbReference type="PIRSF" id="PIRSF005962">
    <property type="entry name" value="Pept_M20D_amidohydro"/>
    <property type="match status" value="1"/>
</dbReference>
<evidence type="ECO:0000259" key="3">
    <source>
        <dbReference type="Pfam" id="PF07687"/>
    </source>
</evidence>
<keyword evidence="2" id="KW-0479">Metal-binding</keyword>
<dbReference type="PANTHER" id="PTHR11014">
    <property type="entry name" value="PEPTIDASE M20 FAMILY MEMBER"/>
    <property type="match status" value="1"/>
</dbReference>
<protein>
    <submittedName>
        <fullName evidence="4">N-acyl-L-amino acid amidohydrolase</fullName>
        <ecNumber evidence="4">3.5.1.14</ecNumber>
    </submittedName>
</protein>
<dbReference type="GO" id="GO:0004046">
    <property type="term" value="F:aminoacylase activity"/>
    <property type="evidence" value="ECO:0007669"/>
    <property type="project" value="UniProtKB-EC"/>
</dbReference>
<dbReference type="Pfam" id="PF07687">
    <property type="entry name" value="M20_dimer"/>
    <property type="match status" value="1"/>
</dbReference>
<dbReference type="Pfam" id="PF01546">
    <property type="entry name" value="Peptidase_M20"/>
    <property type="match status" value="1"/>
</dbReference>
<dbReference type="GO" id="GO:0046872">
    <property type="term" value="F:metal ion binding"/>
    <property type="evidence" value="ECO:0007669"/>
    <property type="project" value="UniProtKB-KW"/>
</dbReference>
<dbReference type="InterPro" id="IPR036264">
    <property type="entry name" value="Bact_exopeptidase_dim_dom"/>
</dbReference>
<dbReference type="NCBIfam" id="TIGR01891">
    <property type="entry name" value="amidohydrolases"/>
    <property type="match status" value="1"/>
</dbReference>
<proteinExistence type="predicted"/>
<dbReference type="FunFam" id="3.30.70.360:FF:000001">
    <property type="entry name" value="N-acetyldiaminopimelate deacetylase"/>
    <property type="match status" value="1"/>
</dbReference>
<evidence type="ECO:0000256" key="1">
    <source>
        <dbReference type="ARBA" id="ARBA00022801"/>
    </source>
</evidence>
<evidence type="ECO:0000313" key="4">
    <source>
        <dbReference type="EMBL" id="OQB73848.1"/>
    </source>
</evidence>
<feature type="domain" description="Peptidase M20 dimerisation" evidence="3">
    <location>
        <begin position="187"/>
        <end position="278"/>
    </location>
</feature>
<dbReference type="SUPFAM" id="SSF55031">
    <property type="entry name" value="Bacterial exopeptidase dimerisation domain"/>
    <property type="match status" value="1"/>
</dbReference>
<feature type="binding site" evidence="2">
    <location>
        <position position="103"/>
    </location>
    <ligand>
        <name>Mn(2+)</name>
        <dbReference type="ChEBI" id="CHEBI:29035"/>
        <label>2</label>
    </ligand>
</feature>
<comment type="caution">
    <text evidence="4">The sequence shown here is derived from an EMBL/GenBank/DDBJ whole genome shotgun (WGS) entry which is preliminary data.</text>
</comment>
<keyword evidence="2" id="KW-0464">Manganese</keyword>
<dbReference type="Gene3D" id="3.40.630.10">
    <property type="entry name" value="Zn peptidases"/>
    <property type="match status" value="1"/>
</dbReference>
<dbReference type="EC" id="3.5.1.14" evidence="4"/>
<dbReference type="GO" id="GO:0050118">
    <property type="term" value="F:N-acetyldiaminopimelate deacetylase activity"/>
    <property type="evidence" value="ECO:0007669"/>
    <property type="project" value="UniProtKB-ARBA"/>
</dbReference>
<feature type="binding site" evidence="2">
    <location>
        <position position="105"/>
    </location>
    <ligand>
        <name>Mn(2+)</name>
        <dbReference type="ChEBI" id="CHEBI:29035"/>
        <label>2</label>
    </ligand>
</feature>
<reference evidence="4" key="1">
    <citation type="submission" date="2017-02" db="EMBL/GenBank/DDBJ databases">
        <title>Delving into the versatile metabolic prowess of the omnipresent phylum Bacteroidetes.</title>
        <authorList>
            <person name="Nobu M.K."/>
            <person name="Mei R."/>
            <person name="Narihiro T."/>
            <person name="Kuroda K."/>
            <person name="Liu W.-T."/>
        </authorList>
    </citation>
    <scope>NUCLEOTIDE SEQUENCE</scope>
    <source>
        <strain evidence="4">ADurb.Bin131</strain>
    </source>
</reference>
<accession>A0A1V6CAD7</accession>
<sequence length="402" mass="44608">MMNIIQEIDRISELFKEDVIKWRREFHKYPELSNQEKQTSLRIQKILKSFNIKFSTAAQTGVIAEIPGGKKILGIRADMDALPVKEETGLDFASENQGIMHACGHDAHMAIALGVMAVFSKIKNLPFSLRAIFQPAEESFPCGAPRMIEEGALMGMKYLIGFHVWPSLKIGTFSVIKGPVMASADRFSIQIKGKGGHGASPHKAIDSIVASAHFISEIQTIVSRRSDPQNPLVISVGKISGGDAFNVIPEQVEILGTVRTFDQKQNILAEKNIKTILKGIETGFRVKTYLKYEEFVPSTYNDPLLSEKVIDILSSCFGKKSVITDEKPSMGSEDFSFYSRLIPCCYINIGCGKSEYFNHSSRFTINEGCLVSGIKAISRILWEIGSTESSSVHSCWKKRQGE</sequence>
<comment type="cofactor">
    <cofactor evidence="2">
        <name>Mn(2+)</name>
        <dbReference type="ChEBI" id="CHEBI:29035"/>
    </cofactor>
    <text evidence="2">The Mn(2+) ion enhances activity.</text>
</comment>
<feature type="binding site" evidence="2">
    <location>
        <position position="359"/>
    </location>
    <ligand>
        <name>Mn(2+)</name>
        <dbReference type="ChEBI" id="CHEBI:29035"/>
        <label>2</label>
    </ligand>
</feature>
<evidence type="ECO:0000256" key="2">
    <source>
        <dbReference type="PIRSR" id="PIRSR005962-1"/>
    </source>
</evidence>
<name>A0A1V6CAD7_UNCT6</name>
<organism evidence="4">
    <name type="scientific">candidate division TA06 bacterium ADurb.Bin131</name>
    <dbReference type="NCBI Taxonomy" id="1852827"/>
    <lineage>
        <taxon>Bacteria</taxon>
        <taxon>Bacteria division TA06</taxon>
    </lineage>
</organism>
<gene>
    <name evidence="4" type="primary">amaA</name>
    <name evidence="4" type="ORF">BWX89_00761</name>
</gene>
<dbReference type="Gene3D" id="3.30.70.360">
    <property type="match status" value="1"/>
</dbReference>
<dbReference type="EMBL" id="MWDQ01000061">
    <property type="protein sequence ID" value="OQB73848.1"/>
    <property type="molecule type" value="Genomic_DNA"/>
</dbReference>
<feature type="binding site" evidence="2">
    <location>
        <position position="138"/>
    </location>
    <ligand>
        <name>Mn(2+)</name>
        <dbReference type="ChEBI" id="CHEBI:29035"/>
        <label>2</label>
    </ligand>
</feature>
<keyword evidence="1 4" id="KW-0378">Hydrolase</keyword>
<dbReference type="InterPro" id="IPR011650">
    <property type="entry name" value="Peptidase_M20_dimer"/>
</dbReference>
<dbReference type="AlphaFoldDB" id="A0A1V6CAD7"/>
<dbReference type="GO" id="GO:0019877">
    <property type="term" value="P:diaminopimelate biosynthetic process"/>
    <property type="evidence" value="ECO:0007669"/>
    <property type="project" value="UniProtKB-ARBA"/>
</dbReference>